<dbReference type="GO" id="GO:0046872">
    <property type="term" value="F:metal ion binding"/>
    <property type="evidence" value="ECO:0007669"/>
    <property type="project" value="UniProtKB-KW"/>
</dbReference>
<reference evidence="13 14" key="1">
    <citation type="submission" date="2019-07" db="EMBL/GenBank/DDBJ databases">
        <title>Genome sequencing for Ferrovibrio sp. K5.</title>
        <authorList>
            <person name="Park S.-J."/>
        </authorList>
    </citation>
    <scope>NUCLEOTIDE SEQUENCE [LARGE SCALE GENOMIC DNA]</scope>
    <source>
        <strain evidence="13 14">K5</strain>
    </source>
</reference>
<comment type="cofactor">
    <cofactor evidence="1 11">
        <name>Zn(2+)</name>
        <dbReference type="ChEBI" id="CHEBI:29105"/>
    </cofactor>
</comment>
<dbReference type="SUPFAM" id="SSF50156">
    <property type="entry name" value="PDZ domain-like"/>
    <property type="match status" value="1"/>
</dbReference>
<name>A0A516H5H1_9PROT</name>
<comment type="subcellular location">
    <subcellularLocation>
        <location evidence="2">Membrane</location>
        <topology evidence="2">Multi-pass membrane protein</topology>
    </subcellularLocation>
</comment>
<dbReference type="Proteomes" id="UP000317496">
    <property type="component" value="Chromosome"/>
</dbReference>
<keyword evidence="10 11" id="KW-0472">Membrane</keyword>
<dbReference type="SMART" id="SM00228">
    <property type="entry name" value="PDZ"/>
    <property type="match status" value="1"/>
</dbReference>
<feature type="transmembrane region" description="Helical" evidence="11">
    <location>
        <begin position="343"/>
        <end position="361"/>
    </location>
</feature>
<dbReference type="GO" id="GO:0004222">
    <property type="term" value="F:metalloendopeptidase activity"/>
    <property type="evidence" value="ECO:0007669"/>
    <property type="project" value="InterPro"/>
</dbReference>
<proteinExistence type="inferred from homology"/>
<evidence type="ECO:0000256" key="7">
    <source>
        <dbReference type="ARBA" id="ARBA00022833"/>
    </source>
</evidence>
<dbReference type="InterPro" id="IPR008915">
    <property type="entry name" value="Peptidase_M50"/>
</dbReference>
<evidence type="ECO:0000256" key="1">
    <source>
        <dbReference type="ARBA" id="ARBA00001947"/>
    </source>
</evidence>
<dbReference type="PANTHER" id="PTHR42837:SF2">
    <property type="entry name" value="MEMBRANE METALLOPROTEASE ARASP2, CHLOROPLASTIC-RELATED"/>
    <property type="match status" value="1"/>
</dbReference>
<evidence type="ECO:0000313" key="14">
    <source>
        <dbReference type="Proteomes" id="UP000317496"/>
    </source>
</evidence>
<keyword evidence="4 13" id="KW-0645">Protease</keyword>
<feature type="transmembrane region" description="Helical" evidence="11">
    <location>
        <begin position="293"/>
        <end position="313"/>
    </location>
</feature>
<evidence type="ECO:0000256" key="3">
    <source>
        <dbReference type="ARBA" id="ARBA00007931"/>
    </source>
</evidence>
<dbReference type="PANTHER" id="PTHR42837">
    <property type="entry name" value="REGULATOR OF SIGMA-E PROTEASE RSEP"/>
    <property type="match status" value="1"/>
</dbReference>
<dbReference type="Gene3D" id="2.30.42.10">
    <property type="match status" value="1"/>
</dbReference>
<evidence type="ECO:0000259" key="12">
    <source>
        <dbReference type="PROSITE" id="PS50106"/>
    </source>
</evidence>
<evidence type="ECO:0000256" key="10">
    <source>
        <dbReference type="ARBA" id="ARBA00023136"/>
    </source>
</evidence>
<dbReference type="Pfam" id="PF02163">
    <property type="entry name" value="Peptidase_M50"/>
    <property type="match status" value="1"/>
</dbReference>
<gene>
    <name evidence="13" type="primary">rseP</name>
    <name evidence="13" type="ORF">FNB15_17560</name>
</gene>
<keyword evidence="6 11" id="KW-0378">Hydrolase</keyword>
<sequence length="378" mass="40944">MDFVTNLAGYIIPFVVVLTIIVFVHELGHYWVARRCGVRVEVFSIGFGPELFGWYDKHNTRWKISAVPLGGYVKFFGDADAASTTDNAAVSTMSAEERSVSFHHKTLGQRSAIVAAGPIANFIFAILIYAALFSLVGQPFTPPVVGDVVPGSAAQNAGLRAGDRILTADGTEIQRFEELRAYVALRAETPIMLRVLRDGGEIGLTVVPLRVDVPDGSGGTQRVGQIGIRTSGVDFVRHDPGTAVIQAVRETWLVVANTFTYLGRIINGKESGDQLSGPLGIAKMSGDVAKSSWLGLVSLMATLSVAIGLINLFPVPMLDGGHLVFYAYEAVRGRPLGERAQEYSFRIGFALVMSLFLFATWNDLNRLPIFNFLTGLFS</sequence>
<evidence type="ECO:0000256" key="4">
    <source>
        <dbReference type="ARBA" id="ARBA00022670"/>
    </source>
</evidence>
<feature type="transmembrane region" description="Helical" evidence="11">
    <location>
        <begin position="7"/>
        <end position="25"/>
    </location>
</feature>
<dbReference type="InterPro" id="IPR001478">
    <property type="entry name" value="PDZ"/>
</dbReference>
<evidence type="ECO:0000256" key="9">
    <source>
        <dbReference type="ARBA" id="ARBA00023049"/>
    </source>
</evidence>
<feature type="transmembrane region" description="Helical" evidence="11">
    <location>
        <begin position="112"/>
        <end position="132"/>
    </location>
</feature>
<evidence type="ECO:0000256" key="6">
    <source>
        <dbReference type="ARBA" id="ARBA00022801"/>
    </source>
</evidence>
<feature type="domain" description="PDZ" evidence="12">
    <location>
        <begin position="144"/>
        <end position="186"/>
    </location>
</feature>
<comment type="similarity">
    <text evidence="3 11">Belongs to the peptidase M50B family.</text>
</comment>
<keyword evidence="9 11" id="KW-0482">Metalloprotease</keyword>
<dbReference type="NCBIfam" id="TIGR00054">
    <property type="entry name" value="RIP metalloprotease RseP"/>
    <property type="match status" value="1"/>
</dbReference>
<keyword evidence="14" id="KW-1185">Reference proteome</keyword>
<dbReference type="GO" id="GO:0016020">
    <property type="term" value="C:membrane"/>
    <property type="evidence" value="ECO:0007669"/>
    <property type="project" value="UniProtKB-SubCell"/>
</dbReference>
<keyword evidence="5 11" id="KW-0812">Transmembrane</keyword>
<evidence type="ECO:0000313" key="13">
    <source>
        <dbReference type="EMBL" id="QDO98965.1"/>
    </source>
</evidence>
<dbReference type="AlphaFoldDB" id="A0A516H5H1"/>
<dbReference type="OrthoDB" id="9782003at2"/>
<dbReference type="PROSITE" id="PS50106">
    <property type="entry name" value="PDZ"/>
    <property type="match status" value="1"/>
</dbReference>
<dbReference type="GO" id="GO:0006508">
    <property type="term" value="P:proteolysis"/>
    <property type="evidence" value="ECO:0007669"/>
    <property type="project" value="UniProtKB-KW"/>
</dbReference>
<dbReference type="KEGG" id="fer:FNB15_17560"/>
<keyword evidence="7 11" id="KW-0862">Zinc</keyword>
<dbReference type="CDD" id="cd23081">
    <property type="entry name" value="cpPDZ_EcRseP-like"/>
    <property type="match status" value="1"/>
</dbReference>
<evidence type="ECO:0000256" key="5">
    <source>
        <dbReference type="ARBA" id="ARBA00022692"/>
    </source>
</evidence>
<keyword evidence="11" id="KW-0479">Metal-binding</keyword>
<dbReference type="InterPro" id="IPR041489">
    <property type="entry name" value="PDZ_6"/>
</dbReference>
<dbReference type="RefSeq" id="WP_144257961.1">
    <property type="nucleotide sequence ID" value="NZ_CP041636.1"/>
</dbReference>
<dbReference type="EMBL" id="CP041636">
    <property type="protein sequence ID" value="QDO98965.1"/>
    <property type="molecule type" value="Genomic_DNA"/>
</dbReference>
<dbReference type="CDD" id="cd06163">
    <property type="entry name" value="S2P-M50_PDZ_RseP-like"/>
    <property type="match status" value="1"/>
</dbReference>
<organism evidence="13 14">
    <name type="scientific">Ferrovibrio terrae</name>
    <dbReference type="NCBI Taxonomy" id="2594003"/>
    <lineage>
        <taxon>Bacteria</taxon>
        <taxon>Pseudomonadati</taxon>
        <taxon>Pseudomonadota</taxon>
        <taxon>Alphaproteobacteria</taxon>
        <taxon>Rhodospirillales</taxon>
        <taxon>Rhodospirillaceae</taxon>
        <taxon>Ferrovibrio</taxon>
    </lineage>
</organism>
<protein>
    <recommendedName>
        <fullName evidence="11">Zinc metalloprotease</fullName>
        <ecNumber evidence="11">3.4.24.-</ecNumber>
    </recommendedName>
</protein>
<dbReference type="InterPro" id="IPR004387">
    <property type="entry name" value="Pept_M50_Zn"/>
</dbReference>
<evidence type="ECO:0000256" key="8">
    <source>
        <dbReference type="ARBA" id="ARBA00022989"/>
    </source>
</evidence>
<dbReference type="InterPro" id="IPR036034">
    <property type="entry name" value="PDZ_sf"/>
</dbReference>
<dbReference type="EC" id="3.4.24.-" evidence="11"/>
<accession>A0A516H5H1</accession>
<evidence type="ECO:0000256" key="2">
    <source>
        <dbReference type="ARBA" id="ARBA00004141"/>
    </source>
</evidence>
<keyword evidence="8 11" id="KW-1133">Transmembrane helix</keyword>
<dbReference type="Pfam" id="PF17820">
    <property type="entry name" value="PDZ_6"/>
    <property type="match status" value="1"/>
</dbReference>
<evidence type="ECO:0000256" key="11">
    <source>
        <dbReference type="RuleBase" id="RU362031"/>
    </source>
</evidence>